<dbReference type="Pfam" id="PF01832">
    <property type="entry name" value="Glucosaminidase"/>
    <property type="match status" value="1"/>
</dbReference>
<dbReference type="PANTHER" id="PTHR33308:SF9">
    <property type="entry name" value="PEPTIDOGLYCAN HYDROLASE FLGJ"/>
    <property type="match status" value="1"/>
</dbReference>
<reference evidence="7 8" key="1">
    <citation type="submission" date="2014-08" db="EMBL/GenBank/DDBJ databases">
        <title>Porphyromonas canoris strain:OH2762 Genome sequencing.</title>
        <authorList>
            <person name="Wallis C."/>
            <person name="Deusch O."/>
            <person name="O'Flynn C."/>
            <person name="Davis I."/>
            <person name="Jospin G."/>
            <person name="Darling A.E."/>
            <person name="Coil D.A."/>
            <person name="Alexiev A."/>
            <person name="Horsfall A."/>
            <person name="Kirkwood N."/>
            <person name="Harris S."/>
            <person name="Eisen J.A."/>
        </authorList>
    </citation>
    <scope>NUCLEOTIDE SEQUENCE [LARGE SCALE GENOMIC DNA]</scope>
    <source>
        <strain evidence="8">COT-108 OH2762</strain>
    </source>
</reference>
<feature type="domain" description="LysM" evidence="6">
    <location>
        <begin position="289"/>
        <end position="333"/>
    </location>
</feature>
<gene>
    <name evidence="7" type="ORF">HQ43_02235</name>
</gene>
<keyword evidence="5" id="KW-0732">Signal</keyword>
<protein>
    <recommendedName>
        <fullName evidence="4">Peptidoglycan hydrolase</fullName>
    </recommendedName>
</protein>
<keyword evidence="2" id="KW-0081">Bacteriolytic enzyme</keyword>
<evidence type="ECO:0000313" key="8">
    <source>
        <dbReference type="Proteomes" id="UP000030101"/>
    </source>
</evidence>
<dbReference type="InterPro" id="IPR018392">
    <property type="entry name" value="LysM"/>
</dbReference>
<accession>A0ABR4XNS7</accession>
<dbReference type="SMART" id="SM00047">
    <property type="entry name" value="LYZ2"/>
    <property type="match status" value="1"/>
</dbReference>
<dbReference type="InterPro" id="IPR051056">
    <property type="entry name" value="Glycosyl_Hydrolase_73"/>
</dbReference>
<sequence length="334" mass="38340">MKHSYILCFIVLLLASCSTSRQVAPPPTPQGTRGINSRYDAYIQRYAPLAYKHQRQYRIPASITLAQGLLESGAGQSTLARQANNHFGIKCHNSWRGAKTFHTDDRPNECFRAYNSPEESFADHAEFLKRKRYAPLFQLDVSDYKGWAKGLQRAGYATDKAYANKLIKIIEDYRLYLVDQGNVSRYYEYNRPQKEIERVNPYLPEQKTSRPVVEEKTRNAKGERQPYLNGNLLYIIAERGDNLAFIAQEYEISEQKLSSYNDFPAGYPLAAGDIVYLQPKLSRAQPPHFEHIVSVGESIHTISQRYGIKLSSLYKLNKLNDEYLPTEGDILKLR</sequence>
<proteinExistence type="predicted"/>
<dbReference type="SMART" id="SM00257">
    <property type="entry name" value="LysM"/>
    <property type="match status" value="2"/>
</dbReference>
<comment type="caution">
    <text evidence="7">The sequence shown here is derived from an EMBL/GenBank/DDBJ whole genome shotgun (WGS) entry which is preliminary data.</text>
</comment>
<dbReference type="RefSeq" id="WP_036788972.1">
    <property type="nucleotide sequence ID" value="NZ_JQZV01000003.1"/>
</dbReference>
<dbReference type="Pfam" id="PF01476">
    <property type="entry name" value="LysM"/>
    <property type="match status" value="2"/>
</dbReference>
<feature type="chain" id="PRO_5045555853" description="Peptidoglycan hydrolase" evidence="5">
    <location>
        <begin position="24"/>
        <end position="334"/>
    </location>
</feature>
<dbReference type="PANTHER" id="PTHR33308">
    <property type="entry name" value="PEPTIDOGLYCAN HYDROLASE FLGJ"/>
    <property type="match status" value="1"/>
</dbReference>
<feature type="signal peptide" evidence="5">
    <location>
        <begin position="1"/>
        <end position="23"/>
    </location>
</feature>
<evidence type="ECO:0000256" key="3">
    <source>
        <dbReference type="ARBA" id="ARBA00022801"/>
    </source>
</evidence>
<keyword evidence="8" id="KW-1185">Reference proteome</keyword>
<dbReference type="InterPro" id="IPR036779">
    <property type="entry name" value="LysM_dom_sf"/>
</dbReference>
<dbReference type="SUPFAM" id="SSF54106">
    <property type="entry name" value="LysM domain"/>
    <property type="match status" value="1"/>
</dbReference>
<dbReference type="CDD" id="cd00118">
    <property type="entry name" value="LysM"/>
    <property type="match status" value="2"/>
</dbReference>
<evidence type="ECO:0000256" key="2">
    <source>
        <dbReference type="ARBA" id="ARBA00022638"/>
    </source>
</evidence>
<dbReference type="EMBL" id="JQZV01000003">
    <property type="protein sequence ID" value="KGN93470.1"/>
    <property type="molecule type" value="Genomic_DNA"/>
</dbReference>
<dbReference type="PROSITE" id="PS51782">
    <property type="entry name" value="LYSM"/>
    <property type="match status" value="1"/>
</dbReference>
<evidence type="ECO:0000259" key="6">
    <source>
        <dbReference type="PROSITE" id="PS51782"/>
    </source>
</evidence>
<evidence type="ECO:0000256" key="5">
    <source>
        <dbReference type="SAM" id="SignalP"/>
    </source>
</evidence>
<organism evidence="7 8">
    <name type="scientific">Porphyromonas canoris</name>
    <dbReference type="NCBI Taxonomy" id="36875"/>
    <lineage>
        <taxon>Bacteria</taxon>
        <taxon>Pseudomonadati</taxon>
        <taxon>Bacteroidota</taxon>
        <taxon>Bacteroidia</taxon>
        <taxon>Bacteroidales</taxon>
        <taxon>Porphyromonadaceae</taxon>
        <taxon>Porphyromonas</taxon>
    </lineage>
</organism>
<dbReference type="Gene3D" id="1.10.530.10">
    <property type="match status" value="1"/>
</dbReference>
<keyword evidence="1" id="KW-0929">Antimicrobial</keyword>
<name>A0ABR4XNS7_9PORP</name>
<keyword evidence="3" id="KW-0378">Hydrolase</keyword>
<dbReference type="Proteomes" id="UP000030101">
    <property type="component" value="Unassembled WGS sequence"/>
</dbReference>
<evidence type="ECO:0000256" key="4">
    <source>
        <dbReference type="ARBA" id="ARBA00032108"/>
    </source>
</evidence>
<dbReference type="PROSITE" id="PS51257">
    <property type="entry name" value="PROKAR_LIPOPROTEIN"/>
    <property type="match status" value="1"/>
</dbReference>
<evidence type="ECO:0000256" key="1">
    <source>
        <dbReference type="ARBA" id="ARBA00022529"/>
    </source>
</evidence>
<evidence type="ECO:0000313" key="7">
    <source>
        <dbReference type="EMBL" id="KGN93470.1"/>
    </source>
</evidence>
<dbReference type="Gene3D" id="3.10.350.10">
    <property type="entry name" value="LysM domain"/>
    <property type="match status" value="1"/>
</dbReference>
<dbReference type="InterPro" id="IPR002901">
    <property type="entry name" value="MGlyc_endo_b_GlcNAc-like_dom"/>
</dbReference>